<gene>
    <name evidence="2" type="ORF">E2C01_031463</name>
</gene>
<reference evidence="2 3" key="1">
    <citation type="submission" date="2019-05" db="EMBL/GenBank/DDBJ databases">
        <title>Another draft genome of Portunus trituberculatus and its Hox gene families provides insights of decapod evolution.</title>
        <authorList>
            <person name="Jeong J.-H."/>
            <person name="Song I."/>
            <person name="Kim S."/>
            <person name="Choi T."/>
            <person name="Kim D."/>
            <person name="Ryu S."/>
            <person name="Kim W."/>
        </authorList>
    </citation>
    <scope>NUCLEOTIDE SEQUENCE [LARGE SCALE GENOMIC DNA]</scope>
    <source>
        <tissue evidence="2">Muscle</tissue>
    </source>
</reference>
<sequence length="187" mass="20319">MCITETGVGDVRMKGWECPDREEPRCCITRKTLGGERGRKELAIQRPECSDPVACTIREGPRLRTAFTDPSSTSPPSPLRDCLAAHPSGPANACRRRRRRRPARDSALHAHILPLNTCRPRQTPTTTIKDSAWHLGLARPSPTATGTPGGGVSGQGGKSCGLALQSVFPHSLWMVYCTRVVVPFTPL</sequence>
<evidence type="ECO:0000313" key="3">
    <source>
        <dbReference type="Proteomes" id="UP000324222"/>
    </source>
</evidence>
<accession>A0A5B7EXP2</accession>
<proteinExistence type="predicted"/>
<protein>
    <submittedName>
        <fullName evidence="2">Uncharacterized protein</fullName>
    </submittedName>
</protein>
<dbReference type="Proteomes" id="UP000324222">
    <property type="component" value="Unassembled WGS sequence"/>
</dbReference>
<dbReference type="AlphaFoldDB" id="A0A5B7EXP2"/>
<organism evidence="2 3">
    <name type="scientific">Portunus trituberculatus</name>
    <name type="common">Swimming crab</name>
    <name type="synonym">Neptunus trituberculatus</name>
    <dbReference type="NCBI Taxonomy" id="210409"/>
    <lineage>
        <taxon>Eukaryota</taxon>
        <taxon>Metazoa</taxon>
        <taxon>Ecdysozoa</taxon>
        <taxon>Arthropoda</taxon>
        <taxon>Crustacea</taxon>
        <taxon>Multicrustacea</taxon>
        <taxon>Malacostraca</taxon>
        <taxon>Eumalacostraca</taxon>
        <taxon>Eucarida</taxon>
        <taxon>Decapoda</taxon>
        <taxon>Pleocyemata</taxon>
        <taxon>Brachyura</taxon>
        <taxon>Eubrachyura</taxon>
        <taxon>Portunoidea</taxon>
        <taxon>Portunidae</taxon>
        <taxon>Portuninae</taxon>
        <taxon>Portunus</taxon>
    </lineage>
</organism>
<evidence type="ECO:0000256" key="1">
    <source>
        <dbReference type="SAM" id="MobiDB-lite"/>
    </source>
</evidence>
<keyword evidence="3" id="KW-1185">Reference proteome</keyword>
<comment type="caution">
    <text evidence="2">The sequence shown here is derived from an EMBL/GenBank/DDBJ whole genome shotgun (WGS) entry which is preliminary data.</text>
</comment>
<name>A0A5B7EXP2_PORTR</name>
<evidence type="ECO:0000313" key="2">
    <source>
        <dbReference type="EMBL" id="MPC37966.1"/>
    </source>
</evidence>
<dbReference type="EMBL" id="VSRR010003937">
    <property type="protein sequence ID" value="MPC37966.1"/>
    <property type="molecule type" value="Genomic_DNA"/>
</dbReference>
<feature type="region of interest" description="Disordered" evidence="1">
    <location>
        <begin position="64"/>
        <end position="106"/>
    </location>
</feature>